<proteinExistence type="predicted"/>
<feature type="transmembrane region" description="Helical" evidence="3">
    <location>
        <begin position="7"/>
        <end position="26"/>
    </location>
</feature>
<comment type="subcellular location">
    <subcellularLocation>
        <location evidence="1">Membrane</location>
    </subcellularLocation>
</comment>
<gene>
    <name evidence="5" type="ORF">IPO85_03185</name>
</gene>
<reference evidence="5 6" key="1">
    <citation type="submission" date="2020-10" db="EMBL/GenBank/DDBJ databases">
        <title>Connecting structure to function with the recovery of over 1000 high-quality activated sludge metagenome-assembled genomes encoding full-length rRNA genes using long-read sequencing.</title>
        <authorList>
            <person name="Singleton C.M."/>
            <person name="Petriglieri F."/>
            <person name="Kristensen J.M."/>
            <person name="Kirkegaard R.H."/>
            <person name="Michaelsen T.Y."/>
            <person name="Andersen M.H."/>
            <person name="Karst S.M."/>
            <person name="Dueholm M.S."/>
            <person name="Nielsen P.H."/>
            <person name="Albertsen M."/>
        </authorList>
    </citation>
    <scope>NUCLEOTIDE SEQUENCE [LARGE SCALE GENOMIC DNA]</scope>
    <source>
        <strain evidence="5">Ribe_18-Q3-R11-54_BAT3C.373</strain>
    </source>
</reference>
<evidence type="ECO:0000256" key="3">
    <source>
        <dbReference type="SAM" id="Phobius"/>
    </source>
</evidence>
<evidence type="ECO:0000259" key="4">
    <source>
        <dbReference type="Pfam" id="PF01103"/>
    </source>
</evidence>
<organism evidence="5 6">
    <name type="scientific">Candidatus Defluviibacterium haderslevense</name>
    <dbReference type="NCBI Taxonomy" id="2981993"/>
    <lineage>
        <taxon>Bacteria</taxon>
        <taxon>Pseudomonadati</taxon>
        <taxon>Bacteroidota</taxon>
        <taxon>Saprospiria</taxon>
        <taxon>Saprospirales</taxon>
        <taxon>Saprospiraceae</taxon>
        <taxon>Candidatus Defluviibacterium</taxon>
    </lineage>
</organism>
<dbReference type="InterPro" id="IPR000184">
    <property type="entry name" value="Bac_surfAg_D15"/>
</dbReference>
<keyword evidence="3" id="KW-0812">Transmembrane</keyword>
<feature type="domain" description="Bacterial surface antigen (D15)" evidence="4">
    <location>
        <begin position="148"/>
        <end position="368"/>
    </location>
</feature>
<sequence length="368" mass="42933">MEFVLHSYYRIPIILIFYIIGIDYTYSSITIDTTLKRKKLIALPVVYYTPDTRWGFGAAGVFSFNFKTDTLNARYSNISFGFAYTQNKQLSVYIPYQLYVLNRKVWIYGELGFYNYIYSFYGIGNNSPILLEEKYSVQFPRIRIAPLIKLMKNHYLGMRFSRDQFKYLKYDTSGQLIAHSILGSISGTSSNLGIIYNFDSRDIPLYPSKGILFESYVYTENTWLASDYHFSKVSIDFSQYINLKKNLIFATNIIHQISFGDVPFHQLPTIGGPKKLRGYIDGRYRDKMLLILQFELRQKLNKYLGMVAFWGIGEISPNYDELKLKYIYPNFGVGLRIVLDQKQKYNLRLDYGFGKNSNGFYLTLGEAF</sequence>
<accession>A0A9D7S7B1</accession>
<name>A0A9D7S7B1_9BACT</name>
<dbReference type="Pfam" id="PF01103">
    <property type="entry name" value="Omp85"/>
    <property type="match status" value="1"/>
</dbReference>
<evidence type="ECO:0000313" key="6">
    <source>
        <dbReference type="Proteomes" id="UP000808349"/>
    </source>
</evidence>
<keyword evidence="2 3" id="KW-0472">Membrane</keyword>
<dbReference type="EMBL" id="JADKFW010000004">
    <property type="protein sequence ID" value="MBK9716525.1"/>
    <property type="molecule type" value="Genomic_DNA"/>
</dbReference>
<evidence type="ECO:0000256" key="1">
    <source>
        <dbReference type="ARBA" id="ARBA00004370"/>
    </source>
</evidence>
<evidence type="ECO:0000256" key="2">
    <source>
        <dbReference type="ARBA" id="ARBA00023136"/>
    </source>
</evidence>
<evidence type="ECO:0000313" key="5">
    <source>
        <dbReference type="EMBL" id="MBK9716525.1"/>
    </source>
</evidence>
<protein>
    <submittedName>
        <fullName evidence="5">BamA/TamA family outer membrane protein</fullName>
    </submittedName>
</protein>
<dbReference type="Proteomes" id="UP000808349">
    <property type="component" value="Unassembled WGS sequence"/>
</dbReference>
<comment type="caution">
    <text evidence="5">The sequence shown here is derived from an EMBL/GenBank/DDBJ whole genome shotgun (WGS) entry which is preliminary data.</text>
</comment>
<dbReference type="GO" id="GO:0019867">
    <property type="term" value="C:outer membrane"/>
    <property type="evidence" value="ECO:0007669"/>
    <property type="project" value="InterPro"/>
</dbReference>
<dbReference type="AlphaFoldDB" id="A0A9D7S7B1"/>
<keyword evidence="3" id="KW-1133">Transmembrane helix</keyword>
<dbReference type="Gene3D" id="2.40.160.50">
    <property type="entry name" value="membrane protein fhac: a member of the omp85/tpsb transporter family"/>
    <property type="match status" value="1"/>
</dbReference>